<feature type="transmembrane region" description="Helical" evidence="1">
    <location>
        <begin position="20"/>
        <end position="42"/>
    </location>
</feature>
<reference evidence="2 3" key="1">
    <citation type="journal article" date="2013" name="PLoS ONE">
        <title>Poles Apart: Arctic and Antarctic Octadecabacter strains Share High Genome Plasticity and a New Type of Xanthorhodopsin.</title>
        <authorList>
            <person name="Vollmers J."/>
            <person name="Voget S."/>
            <person name="Dietrich S."/>
            <person name="Gollnow K."/>
            <person name="Smits M."/>
            <person name="Meyer K."/>
            <person name="Brinkhoff T."/>
            <person name="Simon M."/>
            <person name="Daniel R."/>
        </authorList>
    </citation>
    <scope>NUCLEOTIDE SEQUENCE [LARGE SCALE GENOMIC DNA]</scope>
    <source>
        <strain evidence="2 3">307</strain>
    </source>
</reference>
<dbReference type="eggNOG" id="COG4961">
    <property type="taxonomic scope" value="Bacteria"/>
</dbReference>
<dbReference type="RefSeq" id="WP_015498869.1">
    <property type="nucleotide sequence ID" value="NC_020911.1"/>
</dbReference>
<keyword evidence="3" id="KW-1185">Reference proteome</keyword>
<dbReference type="EMBL" id="CP003740">
    <property type="protein sequence ID" value="AGI66827.1"/>
    <property type="molecule type" value="Genomic_DNA"/>
</dbReference>
<evidence type="ECO:0008006" key="4">
    <source>
        <dbReference type="Google" id="ProtNLM"/>
    </source>
</evidence>
<proteinExistence type="predicted"/>
<gene>
    <name evidence="2" type="ORF">OAN307_c11250</name>
</gene>
<keyword evidence="1" id="KW-1133">Transmembrane helix</keyword>
<accession>M9R3M8</accession>
<dbReference type="Proteomes" id="UP000005307">
    <property type="component" value="Chromosome"/>
</dbReference>
<keyword evidence="1" id="KW-0472">Membrane</keyword>
<organism evidence="2 3">
    <name type="scientific">Octadecabacter antarcticus 307</name>
    <dbReference type="NCBI Taxonomy" id="391626"/>
    <lineage>
        <taxon>Bacteria</taxon>
        <taxon>Pseudomonadati</taxon>
        <taxon>Pseudomonadota</taxon>
        <taxon>Alphaproteobacteria</taxon>
        <taxon>Rhodobacterales</taxon>
        <taxon>Roseobacteraceae</taxon>
        <taxon>Octadecabacter</taxon>
    </lineage>
</organism>
<name>M9R3M8_9RHOB</name>
<keyword evidence="1" id="KW-0812">Transmembrane</keyword>
<evidence type="ECO:0000313" key="3">
    <source>
        <dbReference type="Proteomes" id="UP000005307"/>
    </source>
</evidence>
<protein>
    <recommendedName>
        <fullName evidence="4">Pilus assembly protein</fullName>
    </recommendedName>
</protein>
<dbReference type="STRING" id="391626.OAN307_c11250"/>
<evidence type="ECO:0000313" key="2">
    <source>
        <dbReference type="EMBL" id="AGI66827.1"/>
    </source>
</evidence>
<sequence length="198" mass="22342">MLKRIKSTVRRFRREEEGTVVVEAIIMFPVLFATVLATFVFFDAFRNQSINLKANYTISEALSREFEPIDNTFIGNIWPMHRFLTNAEALTKLRVSLIQYDADEDDYTVVWSQNKGGAENLNNAGLNAMVTNDEVPVMPDQETLIVVQTWVDYEPNFSIGLGGFTFENTVFTRPRAGGNGICYSHNGTVADRICPLDS</sequence>
<evidence type="ECO:0000256" key="1">
    <source>
        <dbReference type="SAM" id="Phobius"/>
    </source>
</evidence>
<dbReference type="OrthoDB" id="7876207at2"/>
<dbReference type="KEGG" id="oat:OAN307_c11250"/>
<dbReference type="AlphaFoldDB" id="M9R3M8"/>
<dbReference type="HOGENOM" id="CLU_097527_0_0_5"/>